<evidence type="ECO:0000313" key="2">
    <source>
        <dbReference type="EMBL" id="CAD7633859.1"/>
    </source>
</evidence>
<protein>
    <submittedName>
        <fullName evidence="2">Uncharacterized protein</fullName>
    </submittedName>
</protein>
<gene>
    <name evidence="2" type="ORF">OSB1V03_LOCUS14255</name>
</gene>
<keyword evidence="1" id="KW-0175">Coiled coil</keyword>
<feature type="coiled-coil region" evidence="1">
    <location>
        <begin position="49"/>
        <end position="76"/>
    </location>
</feature>
<organism evidence="2">
    <name type="scientific">Medioppia subpectinata</name>
    <dbReference type="NCBI Taxonomy" id="1979941"/>
    <lineage>
        <taxon>Eukaryota</taxon>
        <taxon>Metazoa</taxon>
        <taxon>Ecdysozoa</taxon>
        <taxon>Arthropoda</taxon>
        <taxon>Chelicerata</taxon>
        <taxon>Arachnida</taxon>
        <taxon>Acari</taxon>
        <taxon>Acariformes</taxon>
        <taxon>Sarcoptiformes</taxon>
        <taxon>Oribatida</taxon>
        <taxon>Brachypylina</taxon>
        <taxon>Oppioidea</taxon>
        <taxon>Oppiidae</taxon>
        <taxon>Medioppia</taxon>
    </lineage>
</organism>
<evidence type="ECO:0000256" key="1">
    <source>
        <dbReference type="SAM" id="Coils"/>
    </source>
</evidence>
<dbReference type="OrthoDB" id="6520942at2759"/>
<sequence>MIAGICSGIKTEKELDEYFHYMTEQMKGILPMVDMMIANEAHAGMKAKLKVAKKHIEELIKRKDALRKQCKDHKKSVAECCKLAENMRTEMQTAIAKEINAMKH</sequence>
<evidence type="ECO:0000313" key="3">
    <source>
        <dbReference type="Proteomes" id="UP000759131"/>
    </source>
</evidence>
<accession>A0A7R9L2W8</accession>
<keyword evidence="3" id="KW-1185">Reference proteome</keyword>
<dbReference type="EMBL" id="CAJPIZ010013527">
    <property type="protein sequence ID" value="CAG2114289.1"/>
    <property type="molecule type" value="Genomic_DNA"/>
</dbReference>
<proteinExistence type="predicted"/>
<reference evidence="2" key="1">
    <citation type="submission" date="2020-11" db="EMBL/GenBank/DDBJ databases">
        <authorList>
            <person name="Tran Van P."/>
        </authorList>
    </citation>
    <scope>NUCLEOTIDE SEQUENCE</scope>
</reference>
<name>A0A7R9L2W8_9ACAR</name>
<dbReference type="EMBL" id="OC868102">
    <property type="protein sequence ID" value="CAD7633859.1"/>
    <property type="molecule type" value="Genomic_DNA"/>
</dbReference>
<dbReference type="Proteomes" id="UP000759131">
    <property type="component" value="Unassembled WGS sequence"/>
</dbReference>
<dbReference type="AlphaFoldDB" id="A0A7R9L2W8"/>